<dbReference type="PANTHER" id="PTHR43591">
    <property type="entry name" value="METHYLTRANSFERASE"/>
    <property type="match status" value="1"/>
</dbReference>
<dbReference type="EMBL" id="CP018477">
    <property type="protein sequence ID" value="ASV75042.1"/>
    <property type="molecule type" value="Genomic_DNA"/>
</dbReference>
<dbReference type="CDD" id="cd02440">
    <property type="entry name" value="AdoMet_MTases"/>
    <property type="match status" value="1"/>
</dbReference>
<dbReference type="GO" id="GO:0043770">
    <property type="term" value="F:demethylmenaquinone methyltransferase activity"/>
    <property type="evidence" value="ECO:0007669"/>
    <property type="project" value="UniProtKB-UniRule"/>
</dbReference>
<keyword evidence="6" id="KW-0830">Ubiquinone</keyword>
<organism evidence="6 7">
    <name type="scientific">Thermogutta terrifontis</name>
    <dbReference type="NCBI Taxonomy" id="1331910"/>
    <lineage>
        <taxon>Bacteria</taxon>
        <taxon>Pseudomonadati</taxon>
        <taxon>Planctomycetota</taxon>
        <taxon>Planctomycetia</taxon>
        <taxon>Pirellulales</taxon>
        <taxon>Thermoguttaceae</taxon>
        <taxon>Thermogutta</taxon>
    </lineage>
</organism>
<keyword evidence="4 5" id="KW-0949">S-adenosyl-L-methionine</keyword>
<dbReference type="InterPro" id="IPR029063">
    <property type="entry name" value="SAM-dependent_MTases_sf"/>
</dbReference>
<keyword evidence="1 5" id="KW-0474">Menaquinone biosynthesis</keyword>
<evidence type="ECO:0000256" key="1">
    <source>
        <dbReference type="ARBA" id="ARBA00022428"/>
    </source>
</evidence>
<dbReference type="PROSITE" id="PS01183">
    <property type="entry name" value="UBIE_1"/>
    <property type="match status" value="1"/>
</dbReference>
<dbReference type="Proteomes" id="UP000215086">
    <property type="component" value="Chromosome"/>
</dbReference>
<dbReference type="Pfam" id="PF01209">
    <property type="entry name" value="Ubie_methyltran"/>
    <property type="match status" value="1"/>
</dbReference>
<dbReference type="EC" id="2.1.1.163" evidence="5"/>
<comment type="pathway">
    <text evidence="5">Quinol/quinone metabolism; menaquinone biosynthesis; menaquinol from 1,4-dihydroxy-2-naphthoate: step 2/2.</text>
</comment>
<evidence type="ECO:0000256" key="4">
    <source>
        <dbReference type="ARBA" id="ARBA00022691"/>
    </source>
</evidence>
<keyword evidence="2 5" id="KW-0489">Methyltransferase</keyword>
<dbReference type="InterPro" id="IPR023576">
    <property type="entry name" value="UbiE/COQ5_MeTrFase_CS"/>
</dbReference>
<dbReference type="KEGG" id="ttf:THTE_2440"/>
<feature type="binding site" evidence="5">
    <location>
        <position position="65"/>
    </location>
    <ligand>
        <name>S-adenosyl-L-methionine</name>
        <dbReference type="ChEBI" id="CHEBI:59789"/>
    </ligand>
</feature>
<feature type="binding site" evidence="5">
    <location>
        <position position="86"/>
    </location>
    <ligand>
        <name>S-adenosyl-L-methionine</name>
        <dbReference type="ChEBI" id="CHEBI:59789"/>
    </ligand>
</feature>
<evidence type="ECO:0000313" key="7">
    <source>
        <dbReference type="Proteomes" id="UP000215086"/>
    </source>
</evidence>
<comment type="similarity">
    <text evidence="5">Belongs to the class I-like SAM-binding methyltransferase superfamily. MenG/UbiE family.</text>
</comment>
<evidence type="ECO:0000256" key="2">
    <source>
        <dbReference type="ARBA" id="ARBA00022603"/>
    </source>
</evidence>
<dbReference type="SUPFAM" id="SSF53335">
    <property type="entry name" value="S-adenosyl-L-methionine-dependent methyltransferases"/>
    <property type="match status" value="1"/>
</dbReference>
<gene>
    <name evidence="5" type="primary">menG</name>
    <name evidence="6" type="ORF">THTE_2440</name>
</gene>
<evidence type="ECO:0000256" key="5">
    <source>
        <dbReference type="HAMAP-Rule" id="MF_01813"/>
    </source>
</evidence>
<dbReference type="Gene3D" id="3.40.50.150">
    <property type="entry name" value="Vaccinia Virus protein VP39"/>
    <property type="match status" value="1"/>
</dbReference>
<dbReference type="AlphaFoldDB" id="A0A286RGH3"/>
<feature type="binding site" evidence="5">
    <location>
        <begin position="112"/>
        <end position="113"/>
    </location>
    <ligand>
        <name>S-adenosyl-L-methionine</name>
        <dbReference type="ChEBI" id="CHEBI:59789"/>
    </ligand>
</feature>
<accession>A0A286RGH3</accession>
<keyword evidence="3 5" id="KW-0808">Transferase</keyword>
<comment type="function">
    <text evidence="5">Methyltransferase required for the conversion of demethylmenaquinol (DMKH2) to menaquinol (MKH2).</text>
</comment>
<dbReference type="InterPro" id="IPR004033">
    <property type="entry name" value="UbiE/COQ5_MeTrFase"/>
</dbReference>
<dbReference type="PROSITE" id="PS51608">
    <property type="entry name" value="SAM_MT_UBIE"/>
    <property type="match status" value="1"/>
</dbReference>
<reference evidence="6 7" key="1">
    <citation type="journal article" name="Front. Microbiol.">
        <title>Sugar Metabolism of the First Thermophilic Planctomycete Thermogutta terrifontis: Comparative Genomic and Transcriptomic Approaches.</title>
        <authorList>
            <person name="Elcheninov A.G."/>
            <person name="Menzel P."/>
            <person name="Gudbergsdottir S.R."/>
            <person name="Slesarev A.I."/>
            <person name="Kadnikov V.V."/>
            <person name="Krogh A."/>
            <person name="Bonch-Osmolovskaya E.A."/>
            <person name="Peng X."/>
            <person name="Kublanov I.V."/>
        </authorList>
    </citation>
    <scope>NUCLEOTIDE SEQUENCE [LARGE SCALE GENOMIC DNA]</scope>
    <source>
        <strain evidence="6 7">R1</strain>
    </source>
</reference>
<dbReference type="GO" id="GO:0009234">
    <property type="term" value="P:menaquinone biosynthetic process"/>
    <property type="evidence" value="ECO:0007669"/>
    <property type="project" value="UniProtKB-UniRule"/>
</dbReference>
<name>A0A286RGH3_9BACT</name>
<sequence length="240" mass="27467">MQDGRGVKVDKQADRIREMFAEISPRYDFLNHFLSCGQDVLWRRKVAQLLTGLGRGPVLDVCCGTGDLILEFFRVVRHQVPLVGIDFCRSMLRLAQKKAQKKGAKIWFIEGDGLTLPFPEDQFATVAVAFGLRNMADMRRGLAEMYRVCRPEGQVAVLEFTLPRAPVFGKFYRYYFQYVLPRIGQWLAPNRHEAYGYLPASVLEFPQGNSLLREMEAAGLKHLWYRSFTFGVATLYVGTK</sequence>
<dbReference type="HAMAP" id="MF_01813">
    <property type="entry name" value="MenG_UbiE_methyltr"/>
    <property type="match status" value="1"/>
</dbReference>
<comment type="caution">
    <text evidence="5">Lacks conserved residue(s) required for the propagation of feature annotation.</text>
</comment>
<dbReference type="NCBIfam" id="TIGR01934">
    <property type="entry name" value="MenG_MenH_UbiE"/>
    <property type="match status" value="1"/>
</dbReference>
<protein>
    <recommendedName>
        <fullName evidence="5">Demethylmenaquinone methyltransferase</fullName>
        <ecNumber evidence="5">2.1.1.163</ecNumber>
    </recommendedName>
</protein>
<comment type="catalytic activity">
    <reaction evidence="5">
        <text>a 2-demethylmenaquinol + S-adenosyl-L-methionine = a menaquinol + S-adenosyl-L-homocysteine + H(+)</text>
        <dbReference type="Rhea" id="RHEA:42640"/>
        <dbReference type="Rhea" id="RHEA-COMP:9539"/>
        <dbReference type="Rhea" id="RHEA-COMP:9563"/>
        <dbReference type="ChEBI" id="CHEBI:15378"/>
        <dbReference type="ChEBI" id="CHEBI:18151"/>
        <dbReference type="ChEBI" id="CHEBI:55437"/>
        <dbReference type="ChEBI" id="CHEBI:57856"/>
        <dbReference type="ChEBI" id="CHEBI:59789"/>
        <dbReference type="EC" id="2.1.1.163"/>
    </reaction>
</comment>
<proteinExistence type="inferred from homology"/>
<dbReference type="GO" id="GO:0032259">
    <property type="term" value="P:methylation"/>
    <property type="evidence" value="ECO:0007669"/>
    <property type="project" value="UniProtKB-KW"/>
</dbReference>
<dbReference type="NCBIfam" id="NF001244">
    <property type="entry name" value="PRK00216.1-5"/>
    <property type="match status" value="1"/>
</dbReference>
<evidence type="ECO:0000313" key="6">
    <source>
        <dbReference type="EMBL" id="ASV75042.1"/>
    </source>
</evidence>
<dbReference type="PANTHER" id="PTHR43591:SF24">
    <property type="entry name" value="2-METHOXY-6-POLYPRENYL-1,4-BENZOQUINOL METHYLASE, MITOCHONDRIAL"/>
    <property type="match status" value="1"/>
</dbReference>
<keyword evidence="7" id="KW-1185">Reference proteome</keyword>
<evidence type="ECO:0000256" key="3">
    <source>
        <dbReference type="ARBA" id="ARBA00022679"/>
    </source>
</evidence>
<dbReference type="UniPathway" id="UPA00079">
    <property type="reaction ID" value="UER00169"/>
</dbReference>